<dbReference type="Proteomes" id="UP001221150">
    <property type="component" value="Unassembled WGS sequence"/>
</dbReference>
<dbReference type="InterPro" id="IPR052529">
    <property type="entry name" value="Bact_Transport_Assoc"/>
</dbReference>
<sequence>MTRNASWAVDGSPAAAGAHGPPLGRPPRIRKTSGRPDPARAPAPGPARAPAPHSGTVEDPAPDTGPGRARALPGRLIGIDLARGLAVFGMFSVHVGPEPTVGGPVGFALEAARGRSSALFALLAGFSLIIITGRPRPRTGREGRQAAARVVIRGIVLIALGYALTALDGPVNVILSFYGLLFLVVLPLHRLRARTLAAIAAATALAMPPVLYTVRAAAQDGHGLDAVTAWDPLARITGTDGVTELLFTGDYPVLTWMPFMLAGMAVARLDLARPGVRRRLTLAGGALALLGYGGSWLALHLVPRALTTVAAATGAGSASSAWWSDAVGEPPRRAPSAWLLVAAPHSETTFSAVGNTGIALMVVAACLTVADRLPRVTHLAAPVAAVGMTALTVYVLHVVALWFFDDVWYVVPVDDDGMAALPVLLGFVAAAVLLATAWTRRFRRGPLEHLLHLATRPARLVR</sequence>
<feature type="region of interest" description="Disordered" evidence="1">
    <location>
        <begin position="1"/>
        <end position="70"/>
    </location>
</feature>
<dbReference type="InterPro" id="IPR007349">
    <property type="entry name" value="DUF418"/>
</dbReference>
<dbReference type="PANTHER" id="PTHR30590">
    <property type="entry name" value="INNER MEMBRANE PROTEIN"/>
    <property type="match status" value="1"/>
</dbReference>
<feature type="transmembrane region" description="Helical" evidence="2">
    <location>
        <begin position="382"/>
        <end position="404"/>
    </location>
</feature>
<evidence type="ECO:0000313" key="5">
    <source>
        <dbReference type="EMBL" id="MDF3300218.1"/>
    </source>
</evidence>
<name>A0ABT6A6G0_9ACTN</name>
<evidence type="ECO:0000259" key="4">
    <source>
        <dbReference type="Pfam" id="PF07786"/>
    </source>
</evidence>
<evidence type="ECO:0000256" key="2">
    <source>
        <dbReference type="SAM" id="Phobius"/>
    </source>
</evidence>
<feature type="transmembrane region" description="Helical" evidence="2">
    <location>
        <begin position="280"/>
        <end position="299"/>
    </location>
</feature>
<evidence type="ECO:0000256" key="1">
    <source>
        <dbReference type="SAM" id="MobiDB-lite"/>
    </source>
</evidence>
<evidence type="ECO:0000313" key="6">
    <source>
        <dbReference type="Proteomes" id="UP001221150"/>
    </source>
</evidence>
<dbReference type="Pfam" id="PF04235">
    <property type="entry name" value="DUF418"/>
    <property type="match status" value="1"/>
</dbReference>
<feature type="transmembrane region" description="Helical" evidence="2">
    <location>
        <begin position="349"/>
        <end position="370"/>
    </location>
</feature>
<protein>
    <submittedName>
        <fullName evidence="5">DUF418 domain-containing protein</fullName>
    </submittedName>
</protein>
<dbReference type="Pfam" id="PF07786">
    <property type="entry name" value="HGSNAT_cat"/>
    <property type="match status" value="1"/>
</dbReference>
<feature type="transmembrane region" description="Helical" evidence="2">
    <location>
        <begin position="116"/>
        <end position="134"/>
    </location>
</feature>
<feature type="transmembrane region" description="Helical" evidence="2">
    <location>
        <begin position="195"/>
        <end position="214"/>
    </location>
</feature>
<feature type="compositionally biased region" description="Pro residues" evidence="1">
    <location>
        <begin position="39"/>
        <end position="49"/>
    </location>
</feature>
<feature type="transmembrane region" description="Helical" evidence="2">
    <location>
        <begin position="419"/>
        <end position="438"/>
    </location>
</feature>
<feature type="domain" description="DUF418" evidence="3">
    <location>
        <begin position="341"/>
        <end position="455"/>
    </location>
</feature>
<keyword evidence="2" id="KW-1133">Transmembrane helix</keyword>
<comment type="caution">
    <text evidence="5">The sequence shown here is derived from an EMBL/GenBank/DDBJ whole genome shotgun (WGS) entry which is preliminary data.</text>
</comment>
<feature type="transmembrane region" description="Helical" evidence="2">
    <location>
        <begin position="146"/>
        <end position="164"/>
    </location>
</feature>
<keyword evidence="6" id="KW-1185">Reference proteome</keyword>
<accession>A0ABT6A6G0</accession>
<feature type="transmembrane region" description="Helical" evidence="2">
    <location>
        <begin position="253"/>
        <end position="271"/>
    </location>
</feature>
<keyword evidence="2" id="KW-0472">Membrane</keyword>
<organism evidence="5 6">
    <name type="scientific">Streptomyces tropicalis</name>
    <dbReference type="NCBI Taxonomy" id="3034234"/>
    <lineage>
        <taxon>Bacteria</taxon>
        <taxon>Bacillati</taxon>
        <taxon>Actinomycetota</taxon>
        <taxon>Actinomycetes</taxon>
        <taxon>Kitasatosporales</taxon>
        <taxon>Streptomycetaceae</taxon>
        <taxon>Streptomyces</taxon>
    </lineage>
</organism>
<dbReference type="InterPro" id="IPR012429">
    <property type="entry name" value="HGSNAT_cat"/>
</dbReference>
<gene>
    <name evidence="5" type="ORF">P3H78_16655</name>
</gene>
<evidence type="ECO:0000259" key="3">
    <source>
        <dbReference type="Pfam" id="PF04235"/>
    </source>
</evidence>
<proteinExistence type="predicted"/>
<feature type="compositionally biased region" description="Low complexity" evidence="1">
    <location>
        <begin position="11"/>
        <end position="22"/>
    </location>
</feature>
<dbReference type="RefSeq" id="WP_276109770.1">
    <property type="nucleotide sequence ID" value="NZ_JARJBB010000007.1"/>
</dbReference>
<feature type="transmembrane region" description="Helical" evidence="2">
    <location>
        <begin position="76"/>
        <end position="96"/>
    </location>
</feature>
<reference evidence="5 6" key="1">
    <citation type="submission" date="2023-03" db="EMBL/GenBank/DDBJ databases">
        <title>Draft genome sequence of Streptomyces sp. K1PA1 isolated from peat swamp forest in Thailand.</title>
        <authorList>
            <person name="Klaysubun C."/>
            <person name="Duangmal K."/>
        </authorList>
    </citation>
    <scope>NUCLEOTIDE SEQUENCE [LARGE SCALE GENOMIC DNA]</scope>
    <source>
        <strain evidence="5 6">K1PA1</strain>
    </source>
</reference>
<feature type="transmembrane region" description="Helical" evidence="2">
    <location>
        <begin position="170"/>
        <end position="188"/>
    </location>
</feature>
<feature type="domain" description="Heparan-alpha-glucosaminide N-acetyltransferase catalytic" evidence="4">
    <location>
        <begin position="75"/>
        <end position="278"/>
    </location>
</feature>
<dbReference type="PANTHER" id="PTHR30590:SF2">
    <property type="entry name" value="INNER MEMBRANE PROTEIN"/>
    <property type="match status" value="1"/>
</dbReference>
<keyword evidence="2" id="KW-0812">Transmembrane</keyword>
<dbReference type="EMBL" id="JARJBB010000007">
    <property type="protein sequence ID" value="MDF3300218.1"/>
    <property type="molecule type" value="Genomic_DNA"/>
</dbReference>